<sequence length="112" mass="13255">MPKRTNNKTKFLIDIYDNVKTLNELNETTYEYQKLKTISAELVPQTGSLQRQQADTIMTNVTHKIIVRYGAGKEITKNMQIHFRGHRFEIKYILNPFFKNETLEIFCQELID</sequence>
<dbReference type="EMBL" id="JBHUPG010000008">
    <property type="protein sequence ID" value="MFD2911334.1"/>
    <property type="molecule type" value="Genomic_DNA"/>
</dbReference>
<keyword evidence="2" id="KW-1185">Reference proteome</keyword>
<dbReference type="Pfam" id="PF05521">
    <property type="entry name" value="Phage_HCP"/>
    <property type="match status" value="1"/>
</dbReference>
<protein>
    <submittedName>
        <fullName evidence="1">Phage head closure protein</fullName>
    </submittedName>
</protein>
<evidence type="ECO:0000313" key="2">
    <source>
        <dbReference type="Proteomes" id="UP001597561"/>
    </source>
</evidence>
<dbReference type="Gene3D" id="2.40.10.270">
    <property type="entry name" value="Bacteriophage SPP1 head-tail adaptor protein"/>
    <property type="match status" value="1"/>
</dbReference>
<dbReference type="InterPro" id="IPR008767">
    <property type="entry name" value="Phage_SPP1_head-tail_adaptor"/>
</dbReference>
<dbReference type="NCBIfam" id="TIGR01563">
    <property type="entry name" value="gp16_SPP1"/>
    <property type="match status" value="1"/>
</dbReference>
<dbReference type="RefSeq" id="WP_204727903.1">
    <property type="nucleotide sequence ID" value="NZ_JAFBDK010000001.1"/>
</dbReference>
<dbReference type="InterPro" id="IPR038666">
    <property type="entry name" value="SSP1_head-tail_sf"/>
</dbReference>
<reference evidence="2" key="1">
    <citation type="journal article" date="2019" name="Int. J. Syst. Evol. Microbiol.">
        <title>The Global Catalogue of Microorganisms (GCM) 10K type strain sequencing project: providing services to taxonomists for standard genome sequencing and annotation.</title>
        <authorList>
            <consortium name="The Broad Institute Genomics Platform"/>
            <consortium name="The Broad Institute Genome Sequencing Center for Infectious Disease"/>
            <person name="Wu L."/>
            <person name="Ma J."/>
        </authorList>
    </citation>
    <scope>NUCLEOTIDE SEQUENCE [LARGE SCALE GENOMIC DNA]</scope>
    <source>
        <strain evidence="2">KCTC 13528</strain>
    </source>
</reference>
<dbReference type="Proteomes" id="UP001597561">
    <property type="component" value="Unassembled WGS sequence"/>
</dbReference>
<comment type="caution">
    <text evidence="1">The sequence shown here is derived from an EMBL/GenBank/DDBJ whole genome shotgun (WGS) entry which is preliminary data.</text>
</comment>
<evidence type="ECO:0000313" key="1">
    <source>
        <dbReference type="EMBL" id="MFD2911334.1"/>
    </source>
</evidence>
<proteinExistence type="predicted"/>
<organism evidence="1 2">
    <name type="scientific">Jeotgalibacillus terrae</name>
    <dbReference type="NCBI Taxonomy" id="587735"/>
    <lineage>
        <taxon>Bacteria</taxon>
        <taxon>Bacillati</taxon>
        <taxon>Bacillota</taxon>
        <taxon>Bacilli</taxon>
        <taxon>Bacillales</taxon>
        <taxon>Caryophanaceae</taxon>
        <taxon>Jeotgalibacillus</taxon>
    </lineage>
</organism>
<accession>A0ABW5ZEF4</accession>
<gene>
    <name evidence="1" type="ORF">ACFS5P_05560</name>
</gene>
<name>A0ABW5ZEF4_9BACL</name>